<gene>
    <name evidence="2" type="ORF">H4O21_14010</name>
</gene>
<name>A0A839IS06_9GAMM</name>
<dbReference type="InterPro" id="IPR021070">
    <property type="entry name" value="Killing_trait_RebB"/>
</dbReference>
<sequence length="63" mass="6568">MSESSDSQQAQDESSIQDLSSTSLEDTISLMMQNAVSIQQSMQIVTNTSVASGCALILKQGGG</sequence>
<comment type="caution">
    <text evidence="2">The sequence shown here is derived from an EMBL/GenBank/DDBJ whole genome shotgun (WGS) entry which is preliminary data.</text>
</comment>
<evidence type="ECO:0000256" key="1">
    <source>
        <dbReference type="SAM" id="MobiDB-lite"/>
    </source>
</evidence>
<evidence type="ECO:0000313" key="3">
    <source>
        <dbReference type="Proteomes" id="UP000565262"/>
    </source>
</evidence>
<dbReference type="EMBL" id="JACJFM010000018">
    <property type="protein sequence ID" value="MBB1487721.1"/>
    <property type="molecule type" value="Genomic_DNA"/>
</dbReference>
<evidence type="ECO:0000313" key="2">
    <source>
        <dbReference type="EMBL" id="MBB1487721.1"/>
    </source>
</evidence>
<proteinExistence type="predicted"/>
<dbReference type="AlphaFoldDB" id="A0A839IS06"/>
<dbReference type="Pfam" id="PF11747">
    <property type="entry name" value="RebB"/>
    <property type="match status" value="1"/>
</dbReference>
<dbReference type="RefSeq" id="WP_182809499.1">
    <property type="nucleotide sequence ID" value="NZ_JACJFM010000018.1"/>
</dbReference>
<keyword evidence="3" id="KW-1185">Reference proteome</keyword>
<feature type="region of interest" description="Disordered" evidence="1">
    <location>
        <begin position="1"/>
        <end position="22"/>
    </location>
</feature>
<feature type="compositionally biased region" description="Low complexity" evidence="1">
    <location>
        <begin position="1"/>
        <end position="18"/>
    </location>
</feature>
<organism evidence="2 3">
    <name type="scientific">Oceanospirillum sediminis</name>
    <dbReference type="NCBI Taxonomy" id="2760088"/>
    <lineage>
        <taxon>Bacteria</taxon>
        <taxon>Pseudomonadati</taxon>
        <taxon>Pseudomonadota</taxon>
        <taxon>Gammaproteobacteria</taxon>
        <taxon>Oceanospirillales</taxon>
        <taxon>Oceanospirillaceae</taxon>
        <taxon>Oceanospirillum</taxon>
    </lineage>
</organism>
<accession>A0A839IS06</accession>
<dbReference type="Proteomes" id="UP000565262">
    <property type="component" value="Unassembled WGS sequence"/>
</dbReference>
<protein>
    <submittedName>
        <fullName evidence="2">RebB family R body protein</fullName>
    </submittedName>
</protein>
<reference evidence="2 3" key="1">
    <citation type="submission" date="2020-08" db="EMBL/GenBank/DDBJ databases">
        <title>Oceanospirillum sp. nov. isolated from marine sediment.</title>
        <authorList>
            <person name="Ji X."/>
        </authorList>
    </citation>
    <scope>NUCLEOTIDE SEQUENCE [LARGE SCALE GENOMIC DNA]</scope>
    <source>
        <strain evidence="2 3">D5</strain>
    </source>
</reference>